<comment type="caution">
    <text evidence="3">The sequence shown here is derived from an EMBL/GenBank/DDBJ whole genome shotgun (WGS) entry which is preliminary data.</text>
</comment>
<proteinExistence type="predicted"/>
<dbReference type="Proteomes" id="UP001595378">
    <property type="component" value="Unassembled WGS sequence"/>
</dbReference>
<feature type="compositionally biased region" description="Basic and acidic residues" evidence="1">
    <location>
        <begin position="535"/>
        <end position="551"/>
    </location>
</feature>
<protein>
    <submittedName>
        <fullName evidence="3">RyR domain-containing protein</fullName>
    </submittedName>
</protein>
<sequence>MQTANRRARLARWCVQRAWSPVRWQRLALVSVLLVLTLVLAAIGTAERHRQANLPMTWPQLLDHVYALYIYLVPQNSLQFAKDLHWSETVGRIIGPLVPVAGIVWLVRRRALGELAELLIRYGASGHGVILGKDGSADALALASAEAGEVVVLVDPSVVDEKDRLVRLGCAGVICRAQPPASLERAGTLALWRPLDAENIAKAIELREAGTTGTREIHLSVQSADLQRALLKVPALMEQGGARLRPHSLAGMSVRASLAGPQLAELALRRGSRQVTICLWGDSPALVWAAELALRQFWSIRLGPPRVIWADRPAHLPLPEALAKLADFATAVFSPDERPTFQRMSRDDAVHDATVTCHLVDAGHADATVAASFALAARLRQAFADPPPVQAVLANTITDAAAPLFVTNDLCFRPPILPGEGLTLQALVDRAQDEEAARIQIAYNARYGRDGAAPASGPWQDLAETFVAANRAAADHRAIKLWDARTSGLSDAELIEGLAVMEHNRWCAERLLSGWAPSGDGPRDDVRWLHPDLKPWDGLSEEARQKDRDAVSDLLKAQRSPAARLP</sequence>
<dbReference type="Gene3D" id="6.20.350.10">
    <property type="match status" value="1"/>
</dbReference>
<feature type="domain" description="Ryanodine receptor Ryr" evidence="2">
    <location>
        <begin position="493"/>
        <end position="557"/>
    </location>
</feature>
<dbReference type="InterPro" id="IPR003032">
    <property type="entry name" value="Ryanodine_rcpt"/>
</dbReference>
<dbReference type="Pfam" id="PF02026">
    <property type="entry name" value="RyR"/>
    <property type="match status" value="1"/>
</dbReference>
<dbReference type="EMBL" id="JBHRSU010000003">
    <property type="protein sequence ID" value="MFC3099823.1"/>
    <property type="molecule type" value="Genomic_DNA"/>
</dbReference>
<reference evidence="4" key="1">
    <citation type="journal article" date="2019" name="Int. J. Syst. Evol. Microbiol.">
        <title>The Global Catalogue of Microorganisms (GCM) 10K type strain sequencing project: providing services to taxonomists for standard genome sequencing and annotation.</title>
        <authorList>
            <consortium name="The Broad Institute Genomics Platform"/>
            <consortium name="The Broad Institute Genome Sequencing Center for Infectious Disease"/>
            <person name="Wu L."/>
            <person name="Ma J."/>
        </authorList>
    </citation>
    <scope>NUCLEOTIDE SEQUENCE [LARGE SCALE GENOMIC DNA]</scope>
    <source>
        <strain evidence="4">KCTC 52606</strain>
    </source>
</reference>
<feature type="region of interest" description="Disordered" evidence="1">
    <location>
        <begin position="535"/>
        <end position="566"/>
    </location>
</feature>
<evidence type="ECO:0000313" key="3">
    <source>
        <dbReference type="EMBL" id="MFC3099823.1"/>
    </source>
</evidence>
<gene>
    <name evidence="3" type="ORF">ACFODK_02850</name>
</gene>
<evidence type="ECO:0000256" key="1">
    <source>
        <dbReference type="SAM" id="MobiDB-lite"/>
    </source>
</evidence>
<evidence type="ECO:0000259" key="2">
    <source>
        <dbReference type="Pfam" id="PF02026"/>
    </source>
</evidence>
<organism evidence="3 4">
    <name type="scientific">Alteraurantiacibacter lauratis</name>
    <dbReference type="NCBI Taxonomy" id="2054627"/>
    <lineage>
        <taxon>Bacteria</taxon>
        <taxon>Pseudomonadati</taxon>
        <taxon>Pseudomonadota</taxon>
        <taxon>Alphaproteobacteria</taxon>
        <taxon>Sphingomonadales</taxon>
        <taxon>Erythrobacteraceae</taxon>
        <taxon>Alteraurantiacibacter</taxon>
    </lineage>
</organism>
<keyword evidence="4" id="KW-1185">Reference proteome</keyword>
<name>A0ABV7EDA0_9SPHN</name>
<dbReference type="RefSeq" id="WP_336918636.1">
    <property type="nucleotide sequence ID" value="NZ_JBANRN010000005.1"/>
</dbReference>
<accession>A0ABV7EDA0</accession>
<evidence type="ECO:0000313" key="4">
    <source>
        <dbReference type="Proteomes" id="UP001595378"/>
    </source>
</evidence>